<accession>A0A2S9JD67</accession>
<sequence>MKRIGKLCVWLICIIPLFVGGQEVDTLMSLDNIEFVDGSAGSEDDTLLEVPDDLMFRDGAAGENMEADT</sequence>
<gene>
    <name evidence="1" type="ORF">C5749_19160</name>
</gene>
<dbReference type="AlphaFoldDB" id="A0A2S9JD67"/>
<name>A0A2S9JD67_9SPHI</name>
<feature type="non-terminal residue" evidence="1">
    <location>
        <position position="69"/>
    </location>
</feature>
<evidence type="ECO:0000313" key="1">
    <source>
        <dbReference type="EMBL" id="PRD50809.1"/>
    </source>
</evidence>
<organism evidence="1 2">
    <name type="scientific">Sphingobacterium gobiense</name>
    <dbReference type="NCBI Taxonomy" id="1382456"/>
    <lineage>
        <taxon>Bacteria</taxon>
        <taxon>Pseudomonadati</taxon>
        <taxon>Bacteroidota</taxon>
        <taxon>Sphingobacteriia</taxon>
        <taxon>Sphingobacteriales</taxon>
        <taxon>Sphingobacteriaceae</taxon>
        <taxon>Sphingobacterium</taxon>
    </lineage>
</organism>
<keyword evidence="2" id="KW-1185">Reference proteome</keyword>
<evidence type="ECO:0000313" key="2">
    <source>
        <dbReference type="Proteomes" id="UP000238642"/>
    </source>
</evidence>
<dbReference type="EMBL" id="PVBS01000006">
    <property type="protein sequence ID" value="PRD50809.1"/>
    <property type="molecule type" value="Genomic_DNA"/>
</dbReference>
<proteinExistence type="predicted"/>
<protein>
    <submittedName>
        <fullName evidence="1">Uncharacterized protein</fullName>
    </submittedName>
</protein>
<dbReference type="RefSeq" id="WP_146113796.1">
    <property type="nucleotide sequence ID" value="NZ_PVBS01000006.1"/>
</dbReference>
<reference evidence="1 2" key="1">
    <citation type="submission" date="2018-02" db="EMBL/GenBank/DDBJ databases">
        <title>The draft genome of Sphingobacterium gobiense H7.</title>
        <authorList>
            <person name="Li L."/>
            <person name="Liu L."/>
            <person name="Zhang X."/>
            <person name="Wang T."/>
            <person name="Liang L."/>
        </authorList>
    </citation>
    <scope>NUCLEOTIDE SEQUENCE [LARGE SCALE GENOMIC DNA]</scope>
    <source>
        <strain evidence="1 2">ACCC 05757</strain>
    </source>
</reference>
<dbReference type="Proteomes" id="UP000238642">
    <property type="component" value="Unassembled WGS sequence"/>
</dbReference>
<comment type="caution">
    <text evidence="1">The sequence shown here is derived from an EMBL/GenBank/DDBJ whole genome shotgun (WGS) entry which is preliminary data.</text>
</comment>